<dbReference type="KEGG" id="vvi:104880244"/>
<sequence>MEGPRVRVALIVCLMLGMLVTESAAAFSPLCYAKCFFMCLIRRRNPILCGTLCVVKCLVSGGDKDKECYERVVDKCLSEGRSKEDCANEAEQQCKRANMLAESDPSYLCQYGCATNICAKISTAYNPAALKVSKCVDNCGTMCAKI</sequence>
<organism evidence="3 4">
    <name type="scientific">Vitis vinifera</name>
    <name type="common">Grape</name>
    <dbReference type="NCBI Taxonomy" id="29760"/>
    <lineage>
        <taxon>Eukaryota</taxon>
        <taxon>Viridiplantae</taxon>
        <taxon>Streptophyta</taxon>
        <taxon>Embryophyta</taxon>
        <taxon>Tracheophyta</taxon>
        <taxon>Spermatophyta</taxon>
        <taxon>Magnoliopsida</taxon>
        <taxon>eudicotyledons</taxon>
        <taxon>Gunneridae</taxon>
        <taxon>Pentapetalae</taxon>
        <taxon>rosids</taxon>
        <taxon>Vitales</taxon>
        <taxon>Vitaceae</taxon>
        <taxon>Viteae</taxon>
        <taxon>Vitis</taxon>
    </lineage>
</organism>
<keyword evidence="1" id="KW-0732">Signal</keyword>
<dbReference type="PANTHER" id="PTHR36312:SF15">
    <property type="entry name" value="THIONIN-LIKE PROTEIN"/>
    <property type="match status" value="1"/>
</dbReference>
<accession>A0A438HU11</accession>
<gene>
    <name evidence="3" type="ORF">CK203_033951</name>
    <name evidence="2" type="ORF">CK203_084334</name>
</gene>
<name>A0A438HU11_VITVI</name>
<dbReference type="EMBL" id="QGNW01001657">
    <property type="protein sequence ID" value="RVW34081.1"/>
    <property type="molecule type" value="Genomic_DNA"/>
</dbReference>
<evidence type="ECO:0000313" key="4">
    <source>
        <dbReference type="Proteomes" id="UP000288805"/>
    </source>
</evidence>
<evidence type="ECO:0000313" key="2">
    <source>
        <dbReference type="EMBL" id="RVW34081.1"/>
    </source>
</evidence>
<dbReference type="AlphaFoldDB" id="A0A438HU11"/>
<comment type="caution">
    <text evidence="3">The sequence shown here is derived from an EMBL/GenBank/DDBJ whole genome shotgun (WGS) entry which is preliminary data.</text>
</comment>
<reference evidence="3 4" key="1">
    <citation type="journal article" date="2018" name="PLoS Genet.">
        <title>Population sequencing reveals clonal diversity and ancestral inbreeding in the grapevine cultivar Chardonnay.</title>
        <authorList>
            <person name="Roach M.J."/>
            <person name="Johnson D.L."/>
            <person name="Bohlmann J."/>
            <person name="van Vuuren H.J."/>
            <person name="Jones S.J."/>
            <person name="Pretorius I.S."/>
            <person name="Schmidt S.A."/>
            <person name="Borneman A.R."/>
        </authorList>
    </citation>
    <scope>NUCLEOTIDE SEQUENCE [LARGE SCALE GENOMIC DNA]</scope>
    <source>
        <strain evidence="4">cv. Chardonnay</strain>
        <strain evidence="3">I10V1</strain>
        <tissue evidence="3">Leaf</tissue>
    </source>
</reference>
<dbReference type="InterPro" id="IPR038975">
    <property type="entry name" value="THNL"/>
</dbReference>
<evidence type="ECO:0000256" key="1">
    <source>
        <dbReference type="SAM" id="SignalP"/>
    </source>
</evidence>
<dbReference type="Proteomes" id="UP000288805">
    <property type="component" value="Unassembled WGS sequence"/>
</dbReference>
<dbReference type="EMBL" id="QGNW01000178">
    <property type="protein sequence ID" value="RVW87918.1"/>
    <property type="molecule type" value="Genomic_DNA"/>
</dbReference>
<feature type="signal peptide" evidence="1">
    <location>
        <begin position="1"/>
        <end position="25"/>
    </location>
</feature>
<feature type="chain" id="PRO_5036351728" evidence="1">
    <location>
        <begin position="26"/>
        <end position="146"/>
    </location>
</feature>
<protein>
    <submittedName>
        <fullName evidence="3">Uncharacterized protein</fullName>
    </submittedName>
</protein>
<proteinExistence type="predicted"/>
<dbReference type="PANTHER" id="PTHR36312">
    <property type="entry name" value="THIONIN-LIKE PROTEIN 1"/>
    <property type="match status" value="1"/>
</dbReference>
<evidence type="ECO:0000313" key="3">
    <source>
        <dbReference type="EMBL" id="RVW87918.1"/>
    </source>
</evidence>